<name>A0AAE1HBH1_9NEOP</name>
<evidence type="ECO:0000313" key="2">
    <source>
        <dbReference type="Proteomes" id="UP001219518"/>
    </source>
</evidence>
<reference evidence="1" key="2">
    <citation type="journal article" date="2023" name="BMC Genomics">
        <title>Pest status, molecular evolution, and epigenetic factors derived from the genome assembly of Frankliniella fusca, a thysanopteran phytovirus vector.</title>
        <authorList>
            <person name="Catto M.A."/>
            <person name="Labadie P.E."/>
            <person name="Jacobson A.L."/>
            <person name="Kennedy G.G."/>
            <person name="Srinivasan R."/>
            <person name="Hunt B.G."/>
        </authorList>
    </citation>
    <scope>NUCLEOTIDE SEQUENCE</scope>
    <source>
        <strain evidence="1">PL_HMW_Pooled</strain>
    </source>
</reference>
<dbReference type="Proteomes" id="UP001219518">
    <property type="component" value="Unassembled WGS sequence"/>
</dbReference>
<dbReference type="EMBL" id="JAHWGI010000935">
    <property type="protein sequence ID" value="KAK3918327.1"/>
    <property type="molecule type" value="Genomic_DNA"/>
</dbReference>
<organism evidence="1 2">
    <name type="scientific">Frankliniella fusca</name>
    <dbReference type="NCBI Taxonomy" id="407009"/>
    <lineage>
        <taxon>Eukaryota</taxon>
        <taxon>Metazoa</taxon>
        <taxon>Ecdysozoa</taxon>
        <taxon>Arthropoda</taxon>
        <taxon>Hexapoda</taxon>
        <taxon>Insecta</taxon>
        <taxon>Pterygota</taxon>
        <taxon>Neoptera</taxon>
        <taxon>Paraneoptera</taxon>
        <taxon>Thysanoptera</taxon>
        <taxon>Terebrantia</taxon>
        <taxon>Thripoidea</taxon>
        <taxon>Thripidae</taxon>
        <taxon>Frankliniella</taxon>
    </lineage>
</organism>
<accession>A0AAE1HBH1</accession>
<comment type="caution">
    <text evidence="1">The sequence shown here is derived from an EMBL/GenBank/DDBJ whole genome shotgun (WGS) entry which is preliminary data.</text>
</comment>
<reference evidence="1" key="1">
    <citation type="submission" date="2021-07" db="EMBL/GenBank/DDBJ databases">
        <authorList>
            <person name="Catto M.A."/>
            <person name="Jacobson A."/>
            <person name="Kennedy G."/>
            <person name="Labadie P."/>
            <person name="Hunt B.G."/>
            <person name="Srinivasan R."/>
        </authorList>
    </citation>
    <scope>NUCLEOTIDE SEQUENCE</scope>
    <source>
        <strain evidence="1">PL_HMW_Pooled</strain>
        <tissue evidence="1">Head</tissue>
    </source>
</reference>
<dbReference type="AlphaFoldDB" id="A0AAE1HBH1"/>
<gene>
    <name evidence="1" type="ORF">KUF71_000899</name>
</gene>
<sequence length="166" mass="18452">MFIGSNLKGSKSFWKSRCGELRDMVEQIDYSGGSAEKTTRKNKRAPDISPFQEKFCIEVRLLNDIIDQMVTNGPGPSALRQRLVLLHSDFRFQSRTAQMRAAIFNAALRAHPGVSGANSGSKGYPMTSTSCVHRPIRPHGHWGHCRGNEKSLLGPIRWTNVGLSLD</sequence>
<protein>
    <submittedName>
        <fullName evidence="1">Tripartite motif-containing protein 72</fullName>
    </submittedName>
</protein>
<keyword evidence="2" id="KW-1185">Reference proteome</keyword>
<evidence type="ECO:0000313" key="1">
    <source>
        <dbReference type="EMBL" id="KAK3918327.1"/>
    </source>
</evidence>
<proteinExistence type="predicted"/>